<accession>A0A165FS34</accession>
<organism evidence="1 2">
    <name type="scientific">Exidia glandulosa HHB12029</name>
    <dbReference type="NCBI Taxonomy" id="1314781"/>
    <lineage>
        <taxon>Eukaryota</taxon>
        <taxon>Fungi</taxon>
        <taxon>Dikarya</taxon>
        <taxon>Basidiomycota</taxon>
        <taxon>Agaricomycotina</taxon>
        <taxon>Agaricomycetes</taxon>
        <taxon>Auriculariales</taxon>
        <taxon>Exidiaceae</taxon>
        <taxon>Exidia</taxon>
    </lineage>
</organism>
<dbReference type="OrthoDB" id="2367075at2759"/>
<sequence>MTVTAPSTPRPTSPAPEAAAFGYMRHREYYFDDGNVTFLTDGILFNVHRYWFKRDSPAFRAMFSLPPPPGEVAEGCSDDNPIRLAVSAVDFERFLWILYPPVIGTLKPASLDEWTSVLSLASMWECENIRALAIREMEGLCGPVQKISLARRFDISAWLLPAYAALTTRAAPLCVEEGEMLGVETTIRLAQARERYRADWCPGCNRRAFAQKSQGYDPTQIVLSVFGLTPHPSSTIVSPASTIISVLN</sequence>
<protein>
    <submittedName>
        <fullName evidence="1">Uncharacterized protein</fullName>
    </submittedName>
</protein>
<proteinExistence type="predicted"/>
<reference evidence="1 2" key="1">
    <citation type="journal article" date="2016" name="Mol. Biol. Evol.">
        <title>Comparative Genomics of Early-Diverging Mushroom-Forming Fungi Provides Insights into the Origins of Lignocellulose Decay Capabilities.</title>
        <authorList>
            <person name="Nagy L.G."/>
            <person name="Riley R."/>
            <person name="Tritt A."/>
            <person name="Adam C."/>
            <person name="Daum C."/>
            <person name="Floudas D."/>
            <person name="Sun H."/>
            <person name="Yadav J.S."/>
            <person name="Pangilinan J."/>
            <person name="Larsson K.H."/>
            <person name="Matsuura K."/>
            <person name="Barry K."/>
            <person name="Labutti K."/>
            <person name="Kuo R."/>
            <person name="Ohm R.A."/>
            <person name="Bhattacharya S.S."/>
            <person name="Shirouzu T."/>
            <person name="Yoshinaga Y."/>
            <person name="Martin F.M."/>
            <person name="Grigoriev I.V."/>
            <person name="Hibbett D.S."/>
        </authorList>
    </citation>
    <scope>NUCLEOTIDE SEQUENCE [LARGE SCALE GENOMIC DNA]</scope>
    <source>
        <strain evidence="1 2">HHB12029</strain>
    </source>
</reference>
<dbReference type="EMBL" id="KV426073">
    <property type="protein sequence ID" value="KZV89445.1"/>
    <property type="molecule type" value="Genomic_DNA"/>
</dbReference>
<evidence type="ECO:0000313" key="2">
    <source>
        <dbReference type="Proteomes" id="UP000077266"/>
    </source>
</evidence>
<evidence type="ECO:0000313" key="1">
    <source>
        <dbReference type="EMBL" id="KZV89445.1"/>
    </source>
</evidence>
<dbReference type="InParanoid" id="A0A165FS34"/>
<name>A0A165FS34_EXIGL</name>
<dbReference type="Proteomes" id="UP000077266">
    <property type="component" value="Unassembled WGS sequence"/>
</dbReference>
<dbReference type="InterPro" id="IPR011333">
    <property type="entry name" value="SKP1/BTB/POZ_sf"/>
</dbReference>
<dbReference type="Gene3D" id="3.30.710.10">
    <property type="entry name" value="Potassium Channel Kv1.1, Chain A"/>
    <property type="match status" value="1"/>
</dbReference>
<dbReference type="STRING" id="1314781.A0A165FS34"/>
<keyword evidence="2" id="KW-1185">Reference proteome</keyword>
<dbReference type="SUPFAM" id="SSF54695">
    <property type="entry name" value="POZ domain"/>
    <property type="match status" value="1"/>
</dbReference>
<gene>
    <name evidence="1" type="ORF">EXIGLDRAFT_721462</name>
</gene>
<dbReference type="AlphaFoldDB" id="A0A165FS34"/>